<keyword evidence="1" id="KW-1133">Transmembrane helix</keyword>
<gene>
    <name evidence="2" type="ORF">METZ01_LOCUS335111</name>
</gene>
<keyword evidence="1" id="KW-0812">Transmembrane</keyword>
<keyword evidence="1" id="KW-0472">Membrane</keyword>
<name>A0A382QB35_9ZZZZ</name>
<dbReference type="InterPro" id="IPR021737">
    <property type="entry name" value="Phage_phiKZ_Orf197"/>
</dbReference>
<dbReference type="AlphaFoldDB" id="A0A382QB35"/>
<sequence>MLALAIKHFLADYVFNSIPSNKHIYGSSGSIRHLSIHMFWCFAVLIWVLPLDYVIMATAFDGFIHYHEDYIKSKFIYKHKELSIHSKRIVTWFDQLVHILTYILIAWAVT</sequence>
<accession>A0A382QB35</accession>
<feature type="transmembrane region" description="Helical" evidence="1">
    <location>
        <begin position="89"/>
        <end position="109"/>
    </location>
</feature>
<protein>
    <recommendedName>
        <fullName evidence="3">DUF3307 domain-containing protein</fullName>
    </recommendedName>
</protein>
<proteinExistence type="predicted"/>
<dbReference type="Pfam" id="PF11750">
    <property type="entry name" value="DUF3307"/>
    <property type="match status" value="1"/>
</dbReference>
<evidence type="ECO:0008006" key="3">
    <source>
        <dbReference type="Google" id="ProtNLM"/>
    </source>
</evidence>
<organism evidence="2">
    <name type="scientific">marine metagenome</name>
    <dbReference type="NCBI Taxonomy" id="408172"/>
    <lineage>
        <taxon>unclassified sequences</taxon>
        <taxon>metagenomes</taxon>
        <taxon>ecological metagenomes</taxon>
    </lineage>
</organism>
<reference evidence="2" key="1">
    <citation type="submission" date="2018-05" db="EMBL/GenBank/DDBJ databases">
        <authorList>
            <person name="Lanie J.A."/>
            <person name="Ng W.-L."/>
            <person name="Kazmierczak K.M."/>
            <person name="Andrzejewski T.M."/>
            <person name="Davidsen T.M."/>
            <person name="Wayne K.J."/>
            <person name="Tettelin H."/>
            <person name="Glass J.I."/>
            <person name="Rusch D."/>
            <person name="Podicherti R."/>
            <person name="Tsui H.-C.T."/>
            <person name="Winkler M.E."/>
        </authorList>
    </citation>
    <scope>NUCLEOTIDE SEQUENCE</scope>
</reference>
<evidence type="ECO:0000313" key="2">
    <source>
        <dbReference type="EMBL" id="SVC82257.1"/>
    </source>
</evidence>
<evidence type="ECO:0000256" key="1">
    <source>
        <dbReference type="SAM" id="Phobius"/>
    </source>
</evidence>
<feature type="transmembrane region" description="Helical" evidence="1">
    <location>
        <begin position="37"/>
        <end position="64"/>
    </location>
</feature>
<dbReference type="EMBL" id="UINC01112958">
    <property type="protein sequence ID" value="SVC82257.1"/>
    <property type="molecule type" value="Genomic_DNA"/>
</dbReference>